<reference evidence="3" key="1">
    <citation type="submission" date="2016-10" db="EMBL/GenBank/DDBJ databases">
        <authorList>
            <person name="Varghese N."/>
            <person name="Submissions S."/>
        </authorList>
    </citation>
    <scope>NUCLEOTIDE SEQUENCE [LARGE SCALE GENOMIC DNA]</scope>
    <source>
        <strain evidence="3">DSM 5918</strain>
    </source>
</reference>
<dbReference type="Proteomes" id="UP000198635">
    <property type="component" value="Unassembled WGS sequence"/>
</dbReference>
<evidence type="ECO:0000313" key="3">
    <source>
        <dbReference type="Proteomes" id="UP000198635"/>
    </source>
</evidence>
<evidence type="ECO:0000313" key="2">
    <source>
        <dbReference type="EMBL" id="SFK35152.1"/>
    </source>
</evidence>
<dbReference type="NCBIfam" id="TIGR02605">
    <property type="entry name" value="CxxC_CxxC_SSSS"/>
    <property type="match status" value="1"/>
</dbReference>
<dbReference type="OrthoDB" id="9813321at2"/>
<evidence type="ECO:0000259" key="1">
    <source>
        <dbReference type="SMART" id="SM00834"/>
    </source>
</evidence>
<dbReference type="EMBL" id="FORX01000021">
    <property type="protein sequence ID" value="SFK35152.1"/>
    <property type="molecule type" value="Genomic_DNA"/>
</dbReference>
<dbReference type="InterPro" id="IPR013429">
    <property type="entry name" value="Regulatory_FmdB_Zinc_ribbon"/>
</dbReference>
<sequence length="80" mass="8078">MPIFEYVCNSCHKEFEEIVLGGEQPVCPACGAADTTKLISRGVFRTGGPIVMGSPSASAITTRGKSGCGTCSGGNCSSCG</sequence>
<protein>
    <submittedName>
        <fullName evidence="2">Putative regulatory protein, FmdB family</fullName>
    </submittedName>
</protein>
<gene>
    <name evidence="2" type="ORF">SAMN04488082_12119</name>
</gene>
<feature type="domain" description="Putative regulatory protein FmdB zinc ribbon" evidence="1">
    <location>
        <begin position="1"/>
        <end position="40"/>
    </location>
</feature>
<dbReference type="SMART" id="SM00834">
    <property type="entry name" value="CxxC_CXXC_SSSS"/>
    <property type="match status" value="1"/>
</dbReference>
<name>A0A1I3YTH0_9BACT</name>
<dbReference type="AlphaFoldDB" id="A0A1I3YTH0"/>
<dbReference type="STRING" id="52560.SAMN04488082_12119"/>
<dbReference type="RefSeq" id="WP_092378287.1">
    <property type="nucleotide sequence ID" value="NZ_FORX01000021.1"/>
</dbReference>
<proteinExistence type="predicted"/>
<accession>A0A1I3YTH0</accession>
<organism evidence="2 3">
    <name type="scientific">Desulfomicrobium apsheronum</name>
    <dbReference type="NCBI Taxonomy" id="52560"/>
    <lineage>
        <taxon>Bacteria</taxon>
        <taxon>Pseudomonadati</taxon>
        <taxon>Thermodesulfobacteriota</taxon>
        <taxon>Desulfovibrionia</taxon>
        <taxon>Desulfovibrionales</taxon>
        <taxon>Desulfomicrobiaceae</taxon>
        <taxon>Desulfomicrobium</taxon>
    </lineage>
</organism>
<dbReference type="Pfam" id="PF09723">
    <property type="entry name" value="Zn_ribbon_8"/>
    <property type="match status" value="1"/>
</dbReference>
<keyword evidence="3" id="KW-1185">Reference proteome</keyword>